<dbReference type="EMBL" id="ML978164">
    <property type="protein sequence ID" value="KAF2033821.1"/>
    <property type="molecule type" value="Genomic_DNA"/>
</dbReference>
<comment type="caution">
    <text evidence="1">The sequence shown here is derived from an EMBL/GenBank/DDBJ whole genome shotgun (WGS) entry which is preliminary data.</text>
</comment>
<keyword evidence="2" id="KW-1185">Reference proteome</keyword>
<evidence type="ECO:0000313" key="1">
    <source>
        <dbReference type="EMBL" id="KAF2033821.1"/>
    </source>
</evidence>
<accession>A0A9P4HEU8</accession>
<evidence type="ECO:0000313" key="2">
    <source>
        <dbReference type="Proteomes" id="UP000799777"/>
    </source>
</evidence>
<gene>
    <name evidence="1" type="ORF">EK21DRAFT_85977</name>
</gene>
<dbReference type="OrthoDB" id="4133832at2759"/>
<dbReference type="AlphaFoldDB" id="A0A9P4HEU8"/>
<dbReference type="Proteomes" id="UP000799777">
    <property type="component" value="Unassembled WGS sequence"/>
</dbReference>
<sequence length="170" mass="19505">MCNQYTNITTAAENLLADQVEHLVVAESGKGFFDLPGEIRNKSYEFTLSDWLQLKDAVAIASFCRQIRLEYRSFYFERARIGLQFYEAQPFLETFFPIDSPEVMNKYKCNLRPTIAAGNHPGDPVIDMQWLLKLLLDCPWLDTDFYSDGAFDCEARDLDKPVSIARSTPV</sequence>
<reference evidence="1" key="1">
    <citation type="journal article" date="2020" name="Stud. Mycol.">
        <title>101 Dothideomycetes genomes: a test case for predicting lifestyles and emergence of pathogens.</title>
        <authorList>
            <person name="Haridas S."/>
            <person name="Albert R."/>
            <person name="Binder M."/>
            <person name="Bloem J."/>
            <person name="Labutti K."/>
            <person name="Salamov A."/>
            <person name="Andreopoulos B."/>
            <person name="Baker S."/>
            <person name="Barry K."/>
            <person name="Bills G."/>
            <person name="Bluhm B."/>
            <person name="Cannon C."/>
            <person name="Castanera R."/>
            <person name="Culley D."/>
            <person name="Daum C."/>
            <person name="Ezra D."/>
            <person name="Gonzalez J."/>
            <person name="Henrissat B."/>
            <person name="Kuo A."/>
            <person name="Liang C."/>
            <person name="Lipzen A."/>
            <person name="Lutzoni F."/>
            <person name="Magnuson J."/>
            <person name="Mondo S."/>
            <person name="Nolan M."/>
            <person name="Ohm R."/>
            <person name="Pangilinan J."/>
            <person name="Park H.-J."/>
            <person name="Ramirez L."/>
            <person name="Alfaro M."/>
            <person name="Sun H."/>
            <person name="Tritt A."/>
            <person name="Yoshinaga Y."/>
            <person name="Zwiers L.-H."/>
            <person name="Turgeon B."/>
            <person name="Goodwin S."/>
            <person name="Spatafora J."/>
            <person name="Crous P."/>
            <person name="Grigoriev I."/>
        </authorList>
    </citation>
    <scope>NUCLEOTIDE SEQUENCE</scope>
    <source>
        <strain evidence="1">CBS 110217</strain>
    </source>
</reference>
<protein>
    <submittedName>
        <fullName evidence="1">Uncharacterized protein</fullName>
    </submittedName>
</protein>
<organism evidence="1 2">
    <name type="scientific">Setomelanomma holmii</name>
    <dbReference type="NCBI Taxonomy" id="210430"/>
    <lineage>
        <taxon>Eukaryota</taxon>
        <taxon>Fungi</taxon>
        <taxon>Dikarya</taxon>
        <taxon>Ascomycota</taxon>
        <taxon>Pezizomycotina</taxon>
        <taxon>Dothideomycetes</taxon>
        <taxon>Pleosporomycetidae</taxon>
        <taxon>Pleosporales</taxon>
        <taxon>Pleosporineae</taxon>
        <taxon>Phaeosphaeriaceae</taxon>
        <taxon>Setomelanomma</taxon>
    </lineage>
</organism>
<proteinExistence type="predicted"/>
<name>A0A9P4HEU8_9PLEO</name>